<keyword evidence="1" id="KW-0732">Signal</keyword>
<evidence type="ECO:0000313" key="3">
    <source>
        <dbReference type="WBParaSite" id="maker-unitig_42216-snap-gene-0.1-mRNA-1"/>
    </source>
</evidence>
<name>A0A1I8FPH4_9PLAT</name>
<feature type="signal peptide" evidence="1">
    <location>
        <begin position="1"/>
        <end position="26"/>
    </location>
</feature>
<protein>
    <submittedName>
        <fullName evidence="3">RxLR effector candidate protein</fullName>
    </submittedName>
</protein>
<accession>A0A1I8FPH4</accession>
<proteinExistence type="predicted"/>
<organism evidence="2 3">
    <name type="scientific">Macrostomum lignano</name>
    <dbReference type="NCBI Taxonomy" id="282301"/>
    <lineage>
        <taxon>Eukaryota</taxon>
        <taxon>Metazoa</taxon>
        <taxon>Spiralia</taxon>
        <taxon>Lophotrochozoa</taxon>
        <taxon>Platyhelminthes</taxon>
        <taxon>Rhabditophora</taxon>
        <taxon>Macrostomorpha</taxon>
        <taxon>Macrostomida</taxon>
        <taxon>Macrostomidae</taxon>
        <taxon>Macrostomum</taxon>
    </lineage>
</organism>
<reference evidence="3" key="1">
    <citation type="submission" date="2016-11" db="UniProtKB">
        <authorList>
            <consortium name="WormBaseParasite"/>
        </authorList>
    </citation>
    <scope>IDENTIFICATION</scope>
</reference>
<dbReference type="WBParaSite" id="maker-unitig_42216-snap-gene-0.1-mRNA-1">
    <property type="protein sequence ID" value="maker-unitig_42216-snap-gene-0.1-mRNA-1"/>
    <property type="gene ID" value="maker-unitig_42216-snap-gene-0.1"/>
</dbReference>
<dbReference type="AlphaFoldDB" id="A0A1I8FPH4"/>
<feature type="chain" id="PRO_5009318799" evidence="1">
    <location>
        <begin position="27"/>
        <end position="147"/>
    </location>
</feature>
<keyword evidence="2" id="KW-1185">Reference proteome</keyword>
<evidence type="ECO:0000313" key="2">
    <source>
        <dbReference type="Proteomes" id="UP000095280"/>
    </source>
</evidence>
<sequence>MPFTPSHRLCTLLLLCLAVLSGSSTGFLLLKEASSATTDSLTTRRAAAMAEAFAEAAELAAVEAKSATAEAAAAASAENSVAEPAQRMPVAKRMTGSNLDALKARLIGRGYLPPGASDEELARLVRNLIDVYSRRRDWIAFVEAGLQ</sequence>
<evidence type="ECO:0000256" key="1">
    <source>
        <dbReference type="SAM" id="SignalP"/>
    </source>
</evidence>
<dbReference type="Proteomes" id="UP000095280">
    <property type="component" value="Unplaced"/>
</dbReference>